<dbReference type="PANTHER" id="PTHR33116:SF86">
    <property type="entry name" value="REVERSE TRANSCRIPTASE DOMAIN-CONTAINING PROTEIN"/>
    <property type="match status" value="1"/>
</dbReference>
<organism evidence="2 3">
    <name type="scientific">Gossypium australe</name>
    <dbReference type="NCBI Taxonomy" id="47621"/>
    <lineage>
        <taxon>Eukaryota</taxon>
        <taxon>Viridiplantae</taxon>
        <taxon>Streptophyta</taxon>
        <taxon>Embryophyta</taxon>
        <taxon>Tracheophyta</taxon>
        <taxon>Spermatophyta</taxon>
        <taxon>Magnoliopsida</taxon>
        <taxon>eudicotyledons</taxon>
        <taxon>Gunneridae</taxon>
        <taxon>Pentapetalae</taxon>
        <taxon>rosids</taxon>
        <taxon>malvids</taxon>
        <taxon>Malvales</taxon>
        <taxon>Malvaceae</taxon>
        <taxon>Malvoideae</taxon>
        <taxon>Gossypium</taxon>
    </lineage>
</organism>
<comment type="caution">
    <text evidence="2">The sequence shown here is derived from an EMBL/GenBank/DDBJ whole genome shotgun (WGS) entry which is preliminary data.</text>
</comment>
<dbReference type="Pfam" id="PF00078">
    <property type="entry name" value="RVT_1"/>
    <property type="match status" value="1"/>
</dbReference>
<dbReference type="InterPro" id="IPR043502">
    <property type="entry name" value="DNA/RNA_pol_sf"/>
</dbReference>
<protein>
    <submittedName>
        <fullName evidence="2">Reverse transcriptase</fullName>
    </submittedName>
</protein>
<keyword evidence="2" id="KW-0548">Nucleotidyltransferase</keyword>
<dbReference type="InterPro" id="IPR000477">
    <property type="entry name" value="RT_dom"/>
</dbReference>
<evidence type="ECO:0000313" key="2">
    <source>
        <dbReference type="EMBL" id="KAA3486186.1"/>
    </source>
</evidence>
<dbReference type="SUPFAM" id="SSF56672">
    <property type="entry name" value="DNA/RNA polymerases"/>
    <property type="match status" value="1"/>
</dbReference>
<reference evidence="3" key="1">
    <citation type="journal article" date="2019" name="Plant Biotechnol. J.">
        <title>Genome sequencing of the Australian wild diploid species Gossypium australe highlights disease resistance and delayed gland morphogenesis.</title>
        <authorList>
            <person name="Cai Y."/>
            <person name="Cai X."/>
            <person name="Wang Q."/>
            <person name="Wang P."/>
            <person name="Zhang Y."/>
            <person name="Cai C."/>
            <person name="Xu Y."/>
            <person name="Wang K."/>
            <person name="Zhou Z."/>
            <person name="Wang C."/>
            <person name="Geng S."/>
            <person name="Li B."/>
            <person name="Dong Q."/>
            <person name="Hou Y."/>
            <person name="Wang H."/>
            <person name="Ai P."/>
            <person name="Liu Z."/>
            <person name="Yi F."/>
            <person name="Sun M."/>
            <person name="An G."/>
            <person name="Cheng J."/>
            <person name="Zhang Y."/>
            <person name="Shi Q."/>
            <person name="Xie Y."/>
            <person name="Shi X."/>
            <person name="Chang Y."/>
            <person name="Huang F."/>
            <person name="Chen Y."/>
            <person name="Hong S."/>
            <person name="Mi L."/>
            <person name="Sun Q."/>
            <person name="Zhang L."/>
            <person name="Zhou B."/>
            <person name="Peng R."/>
            <person name="Zhang X."/>
            <person name="Liu F."/>
        </authorList>
    </citation>
    <scope>NUCLEOTIDE SEQUENCE [LARGE SCALE GENOMIC DNA]</scope>
    <source>
        <strain evidence="3">cv. PA1801</strain>
    </source>
</reference>
<keyword evidence="3" id="KW-1185">Reference proteome</keyword>
<dbReference type="OrthoDB" id="1936608at2759"/>
<evidence type="ECO:0000259" key="1">
    <source>
        <dbReference type="PROSITE" id="PS50878"/>
    </source>
</evidence>
<dbReference type="AlphaFoldDB" id="A0A5B6WXS4"/>
<dbReference type="Proteomes" id="UP000325315">
    <property type="component" value="Unassembled WGS sequence"/>
</dbReference>
<dbReference type="PROSITE" id="PS50878">
    <property type="entry name" value="RT_POL"/>
    <property type="match status" value="1"/>
</dbReference>
<feature type="domain" description="Reverse transcriptase" evidence="1">
    <location>
        <begin position="34"/>
        <end position="316"/>
    </location>
</feature>
<evidence type="ECO:0000313" key="3">
    <source>
        <dbReference type="Proteomes" id="UP000325315"/>
    </source>
</evidence>
<proteinExistence type="predicted"/>
<keyword evidence="2" id="KW-0695">RNA-directed DNA polymerase</keyword>
<keyword evidence="2" id="KW-0808">Transferase</keyword>
<dbReference type="CDD" id="cd01650">
    <property type="entry name" value="RT_nLTR_like"/>
    <property type="match status" value="1"/>
</dbReference>
<gene>
    <name evidence="2" type="ORF">EPI10_030129</name>
</gene>
<dbReference type="EMBL" id="SMMG02000001">
    <property type="protein sequence ID" value="KAA3486186.1"/>
    <property type="molecule type" value="Genomic_DNA"/>
</dbReference>
<dbReference type="PANTHER" id="PTHR33116">
    <property type="entry name" value="REVERSE TRANSCRIPTASE ZINC-BINDING DOMAIN-CONTAINING PROTEIN-RELATED-RELATED"/>
    <property type="match status" value="1"/>
</dbReference>
<name>A0A5B6WXS4_9ROSI</name>
<sequence length="430" mass="48589">MGATKALVEGGFPALFFQKYWHIIGEEVSSFCLQHLNGGMEVSSINNMHIVLIPKKANPTNLSQFRPISLCNVINKIMAKTIANHFRKVLEQCIDGAQSAFVLGRLISDNVLLAYEILHTLKRKKLGKKGWMAVKLDMSKAYDRVEWSFVQEIMRKMGFDPNWINSIMNCIAAVSYSVVLNGHAGDIFHPSRGLRQGDPLSPFLFLICGEGLSSLMRQSIQEGHLKGVKASRRGPQISHLLFADDCILFGEANERGAGLIKKILYEYGNCSGQQVNFEKSTVLFSSNTREEEKRLVTQILGVRFSNDPKRYLGLPNMDRFKQRIDNWSIRHLSQGGKEVFIKAVLQAISIYAMACFLLPKTLCVELESLIAKFWWQNGHGKRGIHLCAWKDLCTTKEYSGLGFRSFDQFNVALLAKQGWRLIYYPNSLLA</sequence>
<dbReference type="GO" id="GO:0003964">
    <property type="term" value="F:RNA-directed DNA polymerase activity"/>
    <property type="evidence" value="ECO:0007669"/>
    <property type="project" value="UniProtKB-KW"/>
</dbReference>
<accession>A0A5B6WXS4</accession>